<reference evidence="2 3" key="1">
    <citation type="submission" date="2020-03" db="EMBL/GenBank/DDBJ databases">
        <title>Leucobacter sp. nov., isolated from beetles.</title>
        <authorList>
            <person name="Hyun D.-W."/>
            <person name="Bae J.-W."/>
        </authorList>
    </citation>
    <scope>NUCLEOTIDE SEQUENCE [LARGE SCALE GENOMIC DNA]</scope>
    <source>
        <strain evidence="2 3">HDW9C</strain>
    </source>
</reference>
<dbReference type="EMBL" id="CP049863">
    <property type="protein sequence ID" value="QIK63805.1"/>
    <property type="molecule type" value="Genomic_DNA"/>
</dbReference>
<dbReference type="AlphaFoldDB" id="A0A6G7XGW4"/>
<dbReference type="Gene3D" id="3.90.320.10">
    <property type="match status" value="1"/>
</dbReference>
<accession>A0A6G7XGW4</accession>
<keyword evidence="3" id="KW-1185">Reference proteome</keyword>
<dbReference type="Pfam" id="PF12684">
    <property type="entry name" value="DUF3799"/>
    <property type="match status" value="1"/>
</dbReference>
<evidence type="ECO:0000313" key="2">
    <source>
        <dbReference type="EMBL" id="QIK63805.1"/>
    </source>
</evidence>
<dbReference type="InterPro" id="IPR011604">
    <property type="entry name" value="PDDEXK-like_dom_sf"/>
</dbReference>
<dbReference type="RefSeq" id="WP_166292147.1">
    <property type="nucleotide sequence ID" value="NZ_CP049863.1"/>
</dbReference>
<name>A0A6G7XGW4_9MICO</name>
<dbReference type="InterPro" id="IPR024432">
    <property type="entry name" value="Put_RecE_PDDEXK-like_dom"/>
</dbReference>
<proteinExistence type="predicted"/>
<dbReference type="KEGG" id="lvi:G7068_11865"/>
<dbReference type="Proteomes" id="UP000502677">
    <property type="component" value="Chromosome"/>
</dbReference>
<gene>
    <name evidence="2" type="ORF">G7068_11865</name>
</gene>
<evidence type="ECO:0000259" key="1">
    <source>
        <dbReference type="Pfam" id="PF12684"/>
    </source>
</evidence>
<feature type="domain" description="Putative exodeoxyribonuclease 8 PDDEXK-like" evidence="1">
    <location>
        <begin position="23"/>
        <end position="257"/>
    </location>
</feature>
<sequence length="274" mass="30142">MTELSGVVYDLPNAAYHAHKSLSATGAKTLLKSPAKYKYAVLDGNKEYKASFDLGSAVHAKVLGISGEVVVLDFDSFRSNEAKVARDDARDAGLVPMLRKDMSEVDAMAEAVLGHMPARKIMEKPGRSEVSLFGEQIGVPLRCRFDRLPDEGHIVADLKTMSGDATPAEFAKAAARYGYDIARGHYLDLLERVAGRTAEMLFIVVETEPPHLVNVIQLDREFAEMGEAKALAARDIYRHCLETGEWPGYPETVSLARAPHFAIVEYQERFGENA</sequence>
<protein>
    <recommendedName>
        <fullName evidence="1">Putative exodeoxyribonuclease 8 PDDEXK-like domain-containing protein</fullName>
    </recommendedName>
</protein>
<evidence type="ECO:0000313" key="3">
    <source>
        <dbReference type="Proteomes" id="UP000502677"/>
    </source>
</evidence>
<organism evidence="2 3">
    <name type="scientific">Leucobacter viscericola</name>
    <dbReference type="NCBI Taxonomy" id="2714935"/>
    <lineage>
        <taxon>Bacteria</taxon>
        <taxon>Bacillati</taxon>
        <taxon>Actinomycetota</taxon>
        <taxon>Actinomycetes</taxon>
        <taxon>Micrococcales</taxon>
        <taxon>Microbacteriaceae</taxon>
        <taxon>Leucobacter</taxon>
    </lineage>
</organism>